<dbReference type="EMBL" id="VMBG01000005">
    <property type="protein sequence ID" value="TSJ74727.1"/>
    <property type="molecule type" value="Genomic_DNA"/>
</dbReference>
<sequence>MTDAELQTLIEDATFDYTMGDTDAALAKLARATEAAPASFEAWHALAEIHFSLRRFDDALHAAEKAHAVRSDDLFINTTLSRIWMEKGDKATAEKYGAQAKILSWKDQLKNPEAHQGGVQ</sequence>
<name>A0A556QDQ7_9BACT</name>
<gene>
    <name evidence="1" type="ORF">FPL22_17445</name>
</gene>
<organism evidence="1 2">
    <name type="scientific">Rariglobus hedericola</name>
    <dbReference type="NCBI Taxonomy" id="2597822"/>
    <lineage>
        <taxon>Bacteria</taxon>
        <taxon>Pseudomonadati</taxon>
        <taxon>Verrucomicrobiota</taxon>
        <taxon>Opitutia</taxon>
        <taxon>Opitutales</taxon>
        <taxon>Opitutaceae</taxon>
        <taxon>Rariglobus</taxon>
    </lineage>
</organism>
<dbReference type="Gene3D" id="1.25.40.10">
    <property type="entry name" value="Tetratricopeptide repeat domain"/>
    <property type="match status" value="1"/>
</dbReference>
<reference evidence="1 2" key="1">
    <citation type="submission" date="2019-07" db="EMBL/GenBank/DDBJ databases">
        <title>Description of 53C-WASEF.</title>
        <authorList>
            <person name="Pitt A."/>
            <person name="Hahn M.W."/>
        </authorList>
    </citation>
    <scope>NUCLEOTIDE SEQUENCE [LARGE SCALE GENOMIC DNA]</scope>
    <source>
        <strain evidence="1 2">53C-WASEF</strain>
    </source>
</reference>
<proteinExistence type="predicted"/>
<protein>
    <submittedName>
        <fullName evidence="1">Tetratricopeptide repeat protein</fullName>
    </submittedName>
</protein>
<dbReference type="InterPro" id="IPR011990">
    <property type="entry name" value="TPR-like_helical_dom_sf"/>
</dbReference>
<comment type="caution">
    <text evidence="1">The sequence shown here is derived from an EMBL/GenBank/DDBJ whole genome shotgun (WGS) entry which is preliminary data.</text>
</comment>
<evidence type="ECO:0000313" key="2">
    <source>
        <dbReference type="Proteomes" id="UP000315648"/>
    </source>
</evidence>
<dbReference type="SUPFAM" id="SSF48452">
    <property type="entry name" value="TPR-like"/>
    <property type="match status" value="1"/>
</dbReference>
<dbReference type="Pfam" id="PF13432">
    <property type="entry name" value="TPR_16"/>
    <property type="match status" value="1"/>
</dbReference>
<dbReference type="RefSeq" id="WP_144354326.1">
    <property type="nucleotide sequence ID" value="NZ_CBCRVV010000028.1"/>
</dbReference>
<dbReference type="AlphaFoldDB" id="A0A556QDQ7"/>
<accession>A0A556QDQ7</accession>
<keyword evidence="2" id="KW-1185">Reference proteome</keyword>
<dbReference type="OrthoDB" id="196411at2"/>
<dbReference type="Proteomes" id="UP000315648">
    <property type="component" value="Unassembled WGS sequence"/>
</dbReference>
<evidence type="ECO:0000313" key="1">
    <source>
        <dbReference type="EMBL" id="TSJ74727.1"/>
    </source>
</evidence>